<sequence>MDERVEQSAEPVANPSPDQVPQAILEGSKEDDGAEGSEKADLDKDLHDRFEGINLCGEEEAELDFLEEIEDLMRNAWEAAQDVTFKTKASNMFLAQFHCLGDWNRVMEGGPWIFRGVALVFSEYDGFSNVEDYKLDRIPVWARIQGVPEGLMKKKVLAEKVAKKVGEPPVTVIVTEGRLNPSRYLWVRVFLDLSKPLVRFVPITLRESKKYPVQYERLPDFCNFCGMMGHVVTECVDGIHEDDKCEWGDFLRVIFEPNLPPGPGRTGGNRGGFAGRGRGRMRYPGEANEAEFVDMEVEVDGDPPGNRVTRKRIIRSDGTVNTRDGVPPMLPRQGRVADQVNLLEYGKEAIEMRDR</sequence>
<gene>
    <name evidence="3" type="ORF">QYE76_044403</name>
</gene>
<dbReference type="PANTHER" id="PTHR31286:SF167">
    <property type="entry name" value="OS09G0268800 PROTEIN"/>
    <property type="match status" value="1"/>
</dbReference>
<feature type="domain" description="Zinc knuckle CX2CX4HX4C" evidence="2">
    <location>
        <begin position="191"/>
        <end position="235"/>
    </location>
</feature>
<dbReference type="Pfam" id="PF14392">
    <property type="entry name" value="zf-CCHC_4"/>
    <property type="match status" value="1"/>
</dbReference>
<dbReference type="AlphaFoldDB" id="A0AAD8TIK3"/>
<keyword evidence="4" id="KW-1185">Reference proteome</keyword>
<name>A0AAD8TIK3_LOLMU</name>
<dbReference type="EMBL" id="JAUUTY010000002">
    <property type="protein sequence ID" value="KAK1683555.1"/>
    <property type="molecule type" value="Genomic_DNA"/>
</dbReference>
<dbReference type="Proteomes" id="UP001231189">
    <property type="component" value="Unassembled WGS sequence"/>
</dbReference>
<feature type="compositionally biased region" description="Basic and acidic residues" evidence="1">
    <location>
        <begin position="27"/>
        <end position="43"/>
    </location>
</feature>
<accession>A0AAD8TIK3</accession>
<evidence type="ECO:0000313" key="3">
    <source>
        <dbReference type="EMBL" id="KAK1683555.1"/>
    </source>
</evidence>
<protein>
    <recommendedName>
        <fullName evidence="2">Zinc knuckle CX2CX4HX4C domain-containing protein</fullName>
    </recommendedName>
</protein>
<dbReference type="InterPro" id="IPR040256">
    <property type="entry name" value="At4g02000-like"/>
</dbReference>
<evidence type="ECO:0000259" key="2">
    <source>
        <dbReference type="Pfam" id="PF14392"/>
    </source>
</evidence>
<evidence type="ECO:0000313" key="4">
    <source>
        <dbReference type="Proteomes" id="UP001231189"/>
    </source>
</evidence>
<evidence type="ECO:0000256" key="1">
    <source>
        <dbReference type="SAM" id="MobiDB-lite"/>
    </source>
</evidence>
<comment type="caution">
    <text evidence="3">The sequence shown here is derived from an EMBL/GenBank/DDBJ whole genome shotgun (WGS) entry which is preliminary data.</text>
</comment>
<dbReference type="InterPro" id="IPR025836">
    <property type="entry name" value="Zn_knuckle_CX2CX4HX4C"/>
</dbReference>
<dbReference type="PANTHER" id="PTHR31286">
    <property type="entry name" value="GLYCINE-RICH CELL WALL STRUCTURAL PROTEIN 1.8-LIKE"/>
    <property type="match status" value="1"/>
</dbReference>
<organism evidence="3 4">
    <name type="scientific">Lolium multiflorum</name>
    <name type="common">Italian ryegrass</name>
    <name type="synonym">Lolium perenne subsp. multiflorum</name>
    <dbReference type="NCBI Taxonomy" id="4521"/>
    <lineage>
        <taxon>Eukaryota</taxon>
        <taxon>Viridiplantae</taxon>
        <taxon>Streptophyta</taxon>
        <taxon>Embryophyta</taxon>
        <taxon>Tracheophyta</taxon>
        <taxon>Spermatophyta</taxon>
        <taxon>Magnoliopsida</taxon>
        <taxon>Liliopsida</taxon>
        <taxon>Poales</taxon>
        <taxon>Poaceae</taxon>
        <taxon>BOP clade</taxon>
        <taxon>Pooideae</taxon>
        <taxon>Poodae</taxon>
        <taxon>Poeae</taxon>
        <taxon>Poeae Chloroplast Group 2 (Poeae type)</taxon>
        <taxon>Loliodinae</taxon>
        <taxon>Loliinae</taxon>
        <taxon>Lolium</taxon>
    </lineage>
</organism>
<reference evidence="3" key="1">
    <citation type="submission" date="2023-07" db="EMBL/GenBank/DDBJ databases">
        <title>A chromosome-level genome assembly of Lolium multiflorum.</title>
        <authorList>
            <person name="Chen Y."/>
            <person name="Copetti D."/>
            <person name="Kolliker R."/>
            <person name="Studer B."/>
        </authorList>
    </citation>
    <scope>NUCLEOTIDE SEQUENCE</scope>
    <source>
        <strain evidence="3">02402/16</strain>
        <tissue evidence="3">Leaf</tissue>
    </source>
</reference>
<proteinExistence type="predicted"/>
<feature type="region of interest" description="Disordered" evidence="1">
    <location>
        <begin position="1"/>
        <end position="43"/>
    </location>
</feature>